<evidence type="ECO:0000256" key="1">
    <source>
        <dbReference type="SAM" id="MobiDB-lite"/>
    </source>
</evidence>
<proteinExistence type="predicted"/>
<evidence type="ECO:0000313" key="2">
    <source>
        <dbReference type="EMBL" id="RPA72659.1"/>
    </source>
</evidence>
<dbReference type="EMBL" id="ML119852">
    <property type="protein sequence ID" value="RPA72659.1"/>
    <property type="molecule type" value="Genomic_DNA"/>
</dbReference>
<organism evidence="2 3">
    <name type="scientific">Ascobolus immersus RN42</name>
    <dbReference type="NCBI Taxonomy" id="1160509"/>
    <lineage>
        <taxon>Eukaryota</taxon>
        <taxon>Fungi</taxon>
        <taxon>Dikarya</taxon>
        <taxon>Ascomycota</taxon>
        <taxon>Pezizomycotina</taxon>
        <taxon>Pezizomycetes</taxon>
        <taxon>Pezizales</taxon>
        <taxon>Ascobolaceae</taxon>
        <taxon>Ascobolus</taxon>
    </lineage>
</organism>
<name>A0A3N4HEN1_ASCIM</name>
<evidence type="ECO:0000313" key="3">
    <source>
        <dbReference type="Proteomes" id="UP000275078"/>
    </source>
</evidence>
<keyword evidence="3" id="KW-1185">Reference proteome</keyword>
<protein>
    <submittedName>
        <fullName evidence="2">Uncharacterized protein</fullName>
    </submittedName>
</protein>
<reference evidence="2 3" key="1">
    <citation type="journal article" date="2018" name="Nat. Ecol. Evol.">
        <title>Pezizomycetes genomes reveal the molecular basis of ectomycorrhizal truffle lifestyle.</title>
        <authorList>
            <person name="Murat C."/>
            <person name="Payen T."/>
            <person name="Noel B."/>
            <person name="Kuo A."/>
            <person name="Morin E."/>
            <person name="Chen J."/>
            <person name="Kohler A."/>
            <person name="Krizsan K."/>
            <person name="Balestrini R."/>
            <person name="Da Silva C."/>
            <person name="Montanini B."/>
            <person name="Hainaut M."/>
            <person name="Levati E."/>
            <person name="Barry K.W."/>
            <person name="Belfiori B."/>
            <person name="Cichocki N."/>
            <person name="Clum A."/>
            <person name="Dockter R.B."/>
            <person name="Fauchery L."/>
            <person name="Guy J."/>
            <person name="Iotti M."/>
            <person name="Le Tacon F."/>
            <person name="Lindquist E.A."/>
            <person name="Lipzen A."/>
            <person name="Malagnac F."/>
            <person name="Mello A."/>
            <person name="Molinier V."/>
            <person name="Miyauchi S."/>
            <person name="Poulain J."/>
            <person name="Riccioni C."/>
            <person name="Rubini A."/>
            <person name="Sitrit Y."/>
            <person name="Splivallo R."/>
            <person name="Traeger S."/>
            <person name="Wang M."/>
            <person name="Zifcakova L."/>
            <person name="Wipf D."/>
            <person name="Zambonelli A."/>
            <person name="Paolocci F."/>
            <person name="Nowrousian M."/>
            <person name="Ottonello S."/>
            <person name="Baldrian P."/>
            <person name="Spatafora J.W."/>
            <person name="Henrissat B."/>
            <person name="Nagy L.G."/>
            <person name="Aury J.M."/>
            <person name="Wincker P."/>
            <person name="Grigoriev I.V."/>
            <person name="Bonfante P."/>
            <person name="Martin F.M."/>
        </authorList>
    </citation>
    <scope>NUCLEOTIDE SEQUENCE [LARGE SCALE GENOMIC DNA]</scope>
    <source>
        <strain evidence="2 3">RN42</strain>
    </source>
</reference>
<feature type="compositionally biased region" description="Pro residues" evidence="1">
    <location>
        <begin position="19"/>
        <end position="32"/>
    </location>
</feature>
<sequence>MVAGNLCPSGKNKADIQEPPRPVQTPQPPPEAQPDQSTPSPPPQRVGDVPTYEEWEANQHPYVDADRPYPYVEPRGDRSSGASMAPNPSGHSGSIGAASVLTGSSAVYSSNASPATNLDPTSTAPDSEPQGRNYKTYEAFFADWNEWNIRNARLRLQESSSSNESSSISFGSSS</sequence>
<accession>A0A3N4HEN1</accession>
<feature type="region of interest" description="Disordered" evidence="1">
    <location>
        <begin position="1"/>
        <end position="134"/>
    </location>
</feature>
<dbReference type="Proteomes" id="UP000275078">
    <property type="component" value="Unassembled WGS sequence"/>
</dbReference>
<dbReference type="AlphaFoldDB" id="A0A3N4HEN1"/>
<feature type="compositionally biased region" description="Polar residues" evidence="1">
    <location>
        <begin position="101"/>
        <end position="125"/>
    </location>
</feature>
<gene>
    <name evidence="2" type="ORF">BJ508DRAFT_314538</name>
</gene>